<dbReference type="RefSeq" id="WP_114563176.1">
    <property type="nucleotide sequence ID" value="NZ_CP031124.1"/>
</dbReference>
<dbReference type="InterPro" id="IPR029063">
    <property type="entry name" value="SAM-dependent_MTases_sf"/>
</dbReference>
<dbReference type="GO" id="GO:0070475">
    <property type="term" value="P:rRNA base methylation"/>
    <property type="evidence" value="ECO:0007669"/>
    <property type="project" value="UniProtKB-UniRule"/>
</dbReference>
<keyword evidence="1" id="KW-0698">rRNA processing</keyword>
<dbReference type="HAMAP" id="MF_00934">
    <property type="entry name" value="23SrRNA_methyltr_J"/>
    <property type="match status" value="1"/>
</dbReference>
<dbReference type="EC" id="2.1.1.266" evidence="1"/>
<sequence length="303" mass="33921">MFSYRHAFHAGNHADVLKHMIVLQICQYMTQKEKPLTYIDTHAGVGMYQLTNPMAQKSGEAETGILKLLPLWANKNALPKLLHDYLKHIVDLNQKYAHAQPLEAKLYPGSPYVASQHLREVDRLRIFELHPTDMRLLDDNLNHINLADSRDDKRVLFKTVDGFVGLKANIPPTSRRGFVLIDPSYEIKDDYAKVAKAIKDAMIRFPTGTYAVWYPILARQESTNLPIQLERIANEAGVKWLHATLAVDKVLPTHAAGGLQASGMFVINPPYTLIDDLKASLPLVAQTLKTSSVGGFELFASKG</sequence>
<feature type="active site" description="Proton acceptor" evidence="1">
    <location>
        <position position="182"/>
    </location>
</feature>
<keyword evidence="3" id="KW-1185">Reference proteome</keyword>
<comment type="function">
    <text evidence="1">Specifically methylates the adenine in position 2030 of 23S rRNA.</text>
</comment>
<keyword evidence="1" id="KW-0949">S-adenosyl-L-methionine</keyword>
<dbReference type="SUPFAM" id="SSF53335">
    <property type="entry name" value="S-adenosyl-L-methionine-dependent methyltransferases"/>
    <property type="match status" value="1"/>
</dbReference>
<keyword evidence="1 2" id="KW-0489">Methyltransferase</keyword>
<dbReference type="GO" id="GO:0036307">
    <property type="term" value="F:23S rRNA (adenine(2030)-N(6))-methyltransferase activity"/>
    <property type="evidence" value="ECO:0007669"/>
    <property type="project" value="UniProtKB-UniRule"/>
</dbReference>
<comment type="subunit">
    <text evidence="1">Monomer.</text>
</comment>
<dbReference type="GO" id="GO:0005829">
    <property type="term" value="C:cytosol"/>
    <property type="evidence" value="ECO:0007669"/>
    <property type="project" value="TreeGrafter"/>
</dbReference>
<gene>
    <name evidence="1 2" type="primary">rlmJ</name>
    <name evidence="2" type="ORF">DTO96_101797</name>
</gene>
<dbReference type="Gene3D" id="3.40.50.150">
    <property type="entry name" value="Vaccinia Virus protein VP39"/>
    <property type="match status" value="1"/>
</dbReference>
<comment type="catalytic activity">
    <reaction evidence="1">
        <text>adenosine(2030) in 23S rRNA + S-adenosyl-L-methionine = N(6)-methyladenosine(2030) in 23S rRNA + S-adenosyl-L-homocysteine + H(+)</text>
        <dbReference type="Rhea" id="RHEA:43736"/>
        <dbReference type="Rhea" id="RHEA-COMP:10668"/>
        <dbReference type="Rhea" id="RHEA-COMP:10669"/>
        <dbReference type="ChEBI" id="CHEBI:15378"/>
        <dbReference type="ChEBI" id="CHEBI:57856"/>
        <dbReference type="ChEBI" id="CHEBI:59789"/>
        <dbReference type="ChEBI" id="CHEBI:74411"/>
        <dbReference type="ChEBI" id="CHEBI:74449"/>
        <dbReference type="EC" id="2.1.1.266"/>
    </reaction>
</comment>
<feature type="binding site" evidence="1">
    <location>
        <position position="128"/>
    </location>
    <ligand>
        <name>S-adenosyl-L-methionine</name>
        <dbReference type="ChEBI" id="CHEBI:59789"/>
    </ligand>
</feature>
<feature type="binding site" evidence="1">
    <location>
        <position position="110"/>
    </location>
    <ligand>
        <name>S-adenosyl-L-methionine</name>
        <dbReference type="ChEBI" id="CHEBI:59789"/>
    </ligand>
</feature>
<feature type="binding site" evidence="1">
    <location>
        <position position="42"/>
    </location>
    <ligand>
        <name>S-adenosyl-L-methionine</name>
        <dbReference type="ChEBI" id="CHEBI:59789"/>
    </ligand>
</feature>
<feature type="binding site" evidence="1">
    <location>
        <position position="19"/>
    </location>
    <ligand>
        <name>S-adenosyl-L-methionine</name>
        <dbReference type="ChEBI" id="CHEBI:59789"/>
    </ligand>
</feature>
<evidence type="ECO:0000256" key="1">
    <source>
        <dbReference type="HAMAP-Rule" id="MF_00934"/>
    </source>
</evidence>
<dbReference type="AlphaFoldDB" id="A0A345DCG8"/>
<feature type="binding site" evidence="1">
    <location>
        <begin position="161"/>
        <end position="162"/>
    </location>
    <ligand>
        <name>S-adenosyl-L-methionine</name>
        <dbReference type="ChEBI" id="CHEBI:59789"/>
    </ligand>
</feature>
<dbReference type="OrthoDB" id="9791274at2"/>
<keyword evidence="1" id="KW-0694">RNA-binding</keyword>
<protein>
    <recommendedName>
        <fullName evidence="1">Ribosomal RNA large subunit methyltransferase J</fullName>
        <ecNumber evidence="1">2.1.1.266</ecNumber>
    </recommendedName>
    <alternativeName>
        <fullName evidence="1">23S rRNA (adenine(2030)-N6)-methyltransferase</fullName>
    </alternativeName>
    <alternativeName>
        <fullName evidence="1">23S rRNA m6A2030 methyltransferase</fullName>
    </alternativeName>
</protein>
<dbReference type="PANTHER" id="PTHR37426">
    <property type="entry name" value="RIBOSOMAL RNA LARGE SUBUNIT METHYLTRANSFERASE J"/>
    <property type="match status" value="1"/>
</dbReference>
<dbReference type="EMBL" id="CP031124">
    <property type="protein sequence ID" value="AXF86056.1"/>
    <property type="molecule type" value="Genomic_DNA"/>
</dbReference>
<feature type="binding site" evidence="1">
    <location>
        <position position="182"/>
    </location>
    <ligand>
        <name>S-adenosyl-L-methionine</name>
        <dbReference type="ChEBI" id="CHEBI:59789"/>
    </ligand>
</feature>
<keyword evidence="1 2" id="KW-0808">Transferase</keyword>
<dbReference type="KEGG" id="hyf:DTO96_101797"/>
<dbReference type="InterPro" id="IPR007473">
    <property type="entry name" value="RlmJ"/>
</dbReference>
<feature type="site" description="Interaction with substrate rRNA" evidence="1">
    <location>
        <position position="4"/>
    </location>
</feature>
<dbReference type="Pfam" id="PF04378">
    <property type="entry name" value="RsmJ"/>
    <property type="match status" value="1"/>
</dbReference>
<comment type="similarity">
    <text evidence="1">Belongs to the RlmJ family.</text>
</comment>
<evidence type="ECO:0000313" key="2">
    <source>
        <dbReference type="EMBL" id="AXF86056.1"/>
    </source>
</evidence>
<dbReference type="GO" id="GO:0003723">
    <property type="term" value="F:RNA binding"/>
    <property type="evidence" value="ECO:0007669"/>
    <property type="project" value="UniProtKB-UniRule"/>
</dbReference>
<accession>A0A345DCG8</accession>
<proteinExistence type="inferred from homology"/>
<reference evidence="3" key="1">
    <citation type="submission" date="2018-07" db="EMBL/GenBank/DDBJ databases">
        <authorList>
            <person name="Kim H."/>
        </authorList>
    </citation>
    <scope>NUCLEOTIDE SEQUENCE [LARGE SCALE GENOMIC DNA]</scope>
    <source>
        <strain evidence="3">F02</strain>
    </source>
</reference>
<dbReference type="PANTHER" id="PTHR37426:SF1">
    <property type="entry name" value="RIBOSOMAL RNA LARGE SUBUNIT METHYLTRANSFERASE J"/>
    <property type="match status" value="1"/>
</dbReference>
<name>A0A345DCG8_9BURK</name>
<dbReference type="Proteomes" id="UP000252182">
    <property type="component" value="Chromosome"/>
</dbReference>
<evidence type="ECO:0000313" key="3">
    <source>
        <dbReference type="Proteomes" id="UP000252182"/>
    </source>
</evidence>
<organism evidence="2 3">
    <name type="scientific">Ephemeroptericola cinctiostellae</name>
    <dbReference type="NCBI Taxonomy" id="2268024"/>
    <lineage>
        <taxon>Bacteria</taxon>
        <taxon>Pseudomonadati</taxon>
        <taxon>Pseudomonadota</taxon>
        <taxon>Betaproteobacteria</taxon>
        <taxon>Burkholderiales</taxon>
        <taxon>Burkholderiaceae</taxon>
        <taxon>Ephemeroptericola</taxon>
    </lineage>
</organism>